<organism evidence="2 3">
    <name type="scientific">[Clostridium] fimetarium</name>
    <dbReference type="NCBI Taxonomy" id="99656"/>
    <lineage>
        <taxon>Bacteria</taxon>
        <taxon>Bacillati</taxon>
        <taxon>Bacillota</taxon>
        <taxon>Clostridia</taxon>
        <taxon>Lachnospirales</taxon>
        <taxon>Lachnospiraceae</taxon>
    </lineage>
</organism>
<feature type="transmembrane region" description="Helical" evidence="1">
    <location>
        <begin position="166"/>
        <end position="189"/>
    </location>
</feature>
<dbReference type="AlphaFoldDB" id="A0A1I0RTC9"/>
<protein>
    <recommendedName>
        <fullName evidence="4">ABC-2 type transport system permease protein</fullName>
    </recommendedName>
</protein>
<accession>A0A1I0RTC9</accession>
<evidence type="ECO:0000313" key="2">
    <source>
        <dbReference type="EMBL" id="SEW44549.1"/>
    </source>
</evidence>
<feature type="transmembrane region" description="Helical" evidence="1">
    <location>
        <begin position="88"/>
        <end position="113"/>
    </location>
</feature>
<proteinExistence type="predicted"/>
<feature type="transmembrane region" description="Helical" evidence="1">
    <location>
        <begin position="220"/>
        <end position="240"/>
    </location>
</feature>
<feature type="transmembrane region" description="Helical" evidence="1">
    <location>
        <begin position="133"/>
        <end position="154"/>
    </location>
</feature>
<dbReference type="EMBL" id="FOJI01000022">
    <property type="protein sequence ID" value="SEW44549.1"/>
    <property type="molecule type" value="Genomic_DNA"/>
</dbReference>
<sequence>MKKINELVKYQLHIYFKGSKFVMPLVVTAIFLFVMYSSDARPVGVVTSCLITCNWVFLLMVWIGLSVSSDESPVMEQIIFLRVQSNVYYYLSKMVFLIILGFIVNSICLLYPIIINLLNNGAVIERPLTNFDILNYLILLCGSSVAGASLGSFFHSRVMKDRKMAIVLTVLFATVTIVKIPIINSFPLIKIVTWILPPLDMVSRIYGSVKYFQVDNSVKLFFILVVYAILAFIVKSLICYRRKF</sequence>
<keyword evidence="3" id="KW-1185">Reference proteome</keyword>
<name>A0A1I0RTC9_9FIRM</name>
<reference evidence="2 3" key="1">
    <citation type="submission" date="2016-10" db="EMBL/GenBank/DDBJ databases">
        <authorList>
            <person name="de Groot N.N."/>
        </authorList>
    </citation>
    <scope>NUCLEOTIDE SEQUENCE [LARGE SCALE GENOMIC DNA]</scope>
    <source>
        <strain evidence="2 3">DSM 9179</strain>
    </source>
</reference>
<keyword evidence="1" id="KW-0812">Transmembrane</keyword>
<feature type="transmembrane region" description="Helical" evidence="1">
    <location>
        <begin position="21"/>
        <end position="38"/>
    </location>
</feature>
<evidence type="ECO:0008006" key="4">
    <source>
        <dbReference type="Google" id="ProtNLM"/>
    </source>
</evidence>
<keyword evidence="1" id="KW-1133">Transmembrane helix</keyword>
<evidence type="ECO:0000256" key="1">
    <source>
        <dbReference type="SAM" id="Phobius"/>
    </source>
</evidence>
<dbReference type="STRING" id="99656.SAMN05421659_12265"/>
<dbReference type="Proteomes" id="UP000199701">
    <property type="component" value="Unassembled WGS sequence"/>
</dbReference>
<dbReference type="OrthoDB" id="1652015at2"/>
<evidence type="ECO:0000313" key="3">
    <source>
        <dbReference type="Proteomes" id="UP000199701"/>
    </source>
</evidence>
<gene>
    <name evidence="2" type="ORF">SAMN05421659_12265</name>
</gene>
<dbReference type="RefSeq" id="WP_092457722.1">
    <property type="nucleotide sequence ID" value="NZ_FOJI01000022.1"/>
</dbReference>
<keyword evidence="1" id="KW-0472">Membrane</keyword>
<feature type="transmembrane region" description="Helical" evidence="1">
    <location>
        <begin position="44"/>
        <end position="67"/>
    </location>
</feature>